<dbReference type="RefSeq" id="WP_081368153.1">
    <property type="nucleotide sequence ID" value="NZ_FPKH01000002.1"/>
</dbReference>
<reference evidence="1 2" key="1">
    <citation type="submission" date="2016-11" db="EMBL/GenBank/DDBJ databases">
        <authorList>
            <person name="Varghese N."/>
            <person name="Submissions S."/>
        </authorList>
    </citation>
    <scope>NUCLEOTIDE SEQUENCE [LARGE SCALE GENOMIC DNA]</scope>
    <source>
        <strain evidence="1 2">NFR18</strain>
    </source>
</reference>
<proteinExistence type="predicted"/>
<evidence type="ECO:0008006" key="3">
    <source>
        <dbReference type="Google" id="ProtNLM"/>
    </source>
</evidence>
<sequence>MNSENIAATPAQERIDAVEVQERLSWPSAPAAAYCDTWLMVNAGALNFKASEEHQVSAMANIGHQLRQEIAAYRPAFKWAASPAEIVGALIEEMALSDAARDVLTERRRQITTKGWDHDHDDAQRNDEIAAFAAVYAMPEGVRDWPAKETGFGRTFAEALIPFCWEPKFGDRRRDLVKAAALLVAEIERIDRAAIATSEQEAS</sequence>
<protein>
    <recommendedName>
        <fullName evidence="3">Phage protein</fullName>
    </recommendedName>
</protein>
<organism evidence="1 2">
    <name type="scientific">Janthinobacterium lividum</name>
    <dbReference type="NCBI Taxonomy" id="29581"/>
    <lineage>
        <taxon>Bacteria</taxon>
        <taxon>Pseudomonadati</taxon>
        <taxon>Pseudomonadota</taxon>
        <taxon>Betaproteobacteria</taxon>
        <taxon>Burkholderiales</taxon>
        <taxon>Oxalobacteraceae</taxon>
        <taxon>Janthinobacterium</taxon>
    </lineage>
</organism>
<gene>
    <name evidence="1" type="ORF">SAMN03097694_2688</name>
</gene>
<evidence type="ECO:0000313" key="2">
    <source>
        <dbReference type="Proteomes" id="UP000182489"/>
    </source>
</evidence>
<name>A0AB38CB37_9BURK</name>
<comment type="caution">
    <text evidence="1">The sequence shown here is derived from an EMBL/GenBank/DDBJ whole genome shotgun (WGS) entry which is preliminary data.</text>
</comment>
<dbReference type="AlphaFoldDB" id="A0AB38CB37"/>
<dbReference type="EMBL" id="FPKH01000002">
    <property type="protein sequence ID" value="SFX63625.1"/>
    <property type="molecule type" value="Genomic_DNA"/>
</dbReference>
<accession>A0AB38CB37</accession>
<dbReference type="Proteomes" id="UP000182489">
    <property type="component" value="Unassembled WGS sequence"/>
</dbReference>
<evidence type="ECO:0000313" key="1">
    <source>
        <dbReference type="EMBL" id="SFX63625.1"/>
    </source>
</evidence>